<evidence type="ECO:0000256" key="1">
    <source>
        <dbReference type="SAM" id="MobiDB-lite"/>
    </source>
</evidence>
<feature type="domain" description="PPM-type phosphatase" evidence="2">
    <location>
        <begin position="264"/>
        <end position="522"/>
    </location>
</feature>
<protein>
    <submittedName>
        <fullName evidence="3">Protein phosphatase</fullName>
    </submittedName>
</protein>
<dbReference type="SUPFAM" id="SSF81606">
    <property type="entry name" value="PP2C-like"/>
    <property type="match status" value="1"/>
</dbReference>
<accession>A0A1U7HNT4</accession>
<name>A0A1U7HNT4_9CYAN</name>
<proteinExistence type="predicted"/>
<dbReference type="STRING" id="1921803.NIES593_05750"/>
<dbReference type="Gene3D" id="3.60.40.10">
    <property type="entry name" value="PPM-type phosphatase domain"/>
    <property type="match status" value="1"/>
</dbReference>
<dbReference type="EMBL" id="MRCB01000004">
    <property type="protein sequence ID" value="OKH25260.1"/>
    <property type="molecule type" value="Genomic_DNA"/>
</dbReference>
<dbReference type="SMART" id="SM00332">
    <property type="entry name" value="PP2Cc"/>
    <property type="match status" value="1"/>
</dbReference>
<dbReference type="AlphaFoldDB" id="A0A1U7HNT4"/>
<dbReference type="RefSeq" id="WP_073598668.1">
    <property type="nucleotide sequence ID" value="NZ_MRCB01000004.1"/>
</dbReference>
<evidence type="ECO:0000313" key="3">
    <source>
        <dbReference type="EMBL" id="OKH25260.1"/>
    </source>
</evidence>
<dbReference type="Pfam" id="PF13672">
    <property type="entry name" value="PP2C_2"/>
    <property type="match status" value="1"/>
</dbReference>
<dbReference type="SMART" id="SM00331">
    <property type="entry name" value="PP2C_SIG"/>
    <property type="match status" value="1"/>
</dbReference>
<sequence>MENSVATIQCSNPSCQAPNLLTDRDCHKCRTPIVRRYLWTVGEWKKDFSEGELIGDRYLFVRPRILLDTQPAISPLTPEEVPDNILPYLKLLPYRLHVPQVYGYLSSSGERTEPEIWLLEYNSIPTDESGKLKYDELFPKLTEVWHKATGLRQLNWLWQMARLWQPLQNRGVAASLLAPSLLRVNGPLIQLLELQSDLEKQPSLHQLGQLWSQWIEQASPNLSEFLQKLCEHLEQGKIERAEQLVALLEKAIGQAARLQERTYQIYTSTDAGPTREHNEDACYPPSGKIVTIGDRNRALAIVCDGIGGQEGGEIASQLAIDTLVEDIDRSLGNATESDPKIYMQAIERAICDTNDLISDRNDSENRQERQRMGTTLVMGLARAHEIYVAHVGDSRIYWITPTSCHQVTVDDDLASREVRLGYLLYREAVQYPNAGALVQALGMSSSASLHPTIQHLILDEDCVFLLCSDGLSDFDRVEQYWEKEIAPILEGKRDVMEAGKRLLALANQRNGHDNVTIALVHCQVQPKAGAESTPLVYPEFEAESSDEPPLPESEDLETDEEAEDTVLTARFEDVSSPEAPPQRSPWLLVLAMASLGLLALGGGYWLWQLANSSTEDTRVPIVTSDPQGTPIVPEPTVSSQLPLAAGDAIEIFRTITLLDSPAAEKRVGDVPKDSMLKVVQTEPNSTWLKLQVCQVDEKVTSHSIGGEASSPEGKEGWIKLETLKELGFRAISPAADNCLATDSSDPTEVPSPPPSQPEQLPR</sequence>
<dbReference type="InterPro" id="IPR001932">
    <property type="entry name" value="PPM-type_phosphatase-like_dom"/>
</dbReference>
<organism evidence="3 4">
    <name type="scientific">Hydrococcus rivularis NIES-593</name>
    <dbReference type="NCBI Taxonomy" id="1921803"/>
    <lineage>
        <taxon>Bacteria</taxon>
        <taxon>Bacillati</taxon>
        <taxon>Cyanobacteriota</taxon>
        <taxon>Cyanophyceae</taxon>
        <taxon>Pleurocapsales</taxon>
        <taxon>Hydrococcaceae</taxon>
        <taxon>Hydrococcus</taxon>
    </lineage>
</organism>
<feature type="compositionally biased region" description="Acidic residues" evidence="1">
    <location>
        <begin position="552"/>
        <end position="563"/>
    </location>
</feature>
<dbReference type="PROSITE" id="PS51746">
    <property type="entry name" value="PPM_2"/>
    <property type="match status" value="1"/>
</dbReference>
<keyword evidence="4" id="KW-1185">Reference proteome</keyword>
<feature type="region of interest" description="Disordered" evidence="1">
    <location>
        <begin position="539"/>
        <end position="563"/>
    </location>
</feature>
<comment type="caution">
    <text evidence="3">The sequence shown here is derived from an EMBL/GenBank/DDBJ whole genome shotgun (WGS) entry which is preliminary data.</text>
</comment>
<dbReference type="InterPro" id="IPR036457">
    <property type="entry name" value="PPM-type-like_dom_sf"/>
</dbReference>
<dbReference type="CDD" id="cd00143">
    <property type="entry name" value="PP2Cc"/>
    <property type="match status" value="1"/>
</dbReference>
<reference evidence="3 4" key="1">
    <citation type="submission" date="2016-11" db="EMBL/GenBank/DDBJ databases">
        <title>Draft Genome Sequences of Nine Cyanobacterial Strains from Diverse Habitats.</title>
        <authorList>
            <person name="Zhu T."/>
            <person name="Hou S."/>
            <person name="Lu X."/>
            <person name="Hess W.R."/>
        </authorList>
    </citation>
    <scope>NUCLEOTIDE SEQUENCE [LARGE SCALE GENOMIC DNA]</scope>
    <source>
        <strain evidence="3 4">NIES-593</strain>
    </source>
</reference>
<feature type="region of interest" description="Disordered" evidence="1">
    <location>
        <begin position="737"/>
        <end position="762"/>
    </location>
</feature>
<gene>
    <name evidence="3" type="ORF">NIES593_05750</name>
</gene>
<dbReference type="Proteomes" id="UP000186868">
    <property type="component" value="Unassembled WGS sequence"/>
</dbReference>
<dbReference type="OrthoDB" id="495860at2"/>
<evidence type="ECO:0000313" key="4">
    <source>
        <dbReference type="Proteomes" id="UP000186868"/>
    </source>
</evidence>
<evidence type="ECO:0000259" key="2">
    <source>
        <dbReference type="PROSITE" id="PS51746"/>
    </source>
</evidence>